<dbReference type="SUPFAM" id="SSF82895">
    <property type="entry name" value="TSP-1 type 1 repeat"/>
    <property type="match status" value="4"/>
</dbReference>
<gene>
    <name evidence="7" type="ORF">FSP39_016236</name>
</gene>
<keyword evidence="5" id="KW-1015">Disulfide bond</keyword>
<comment type="caution">
    <text evidence="7">The sequence shown here is derived from an EMBL/GenBank/DDBJ whole genome shotgun (WGS) entry which is preliminary data.</text>
</comment>
<keyword evidence="8" id="KW-1185">Reference proteome</keyword>
<organism evidence="7 8">
    <name type="scientific">Pinctada imbricata</name>
    <name type="common">Atlantic pearl-oyster</name>
    <name type="synonym">Pinctada martensii</name>
    <dbReference type="NCBI Taxonomy" id="66713"/>
    <lineage>
        <taxon>Eukaryota</taxon>
        <taxon>Metazoa</taxon>
        <taxon>Spiralia</taxon>
        <taxon>Lophotrochozoa</taxon>
        <taxon>Mollusca</taxon>
        <taxon>Bivalvia</taxon>
        <taxon>Autobranchia</taxon>
        <taxon>Pteriomorphia</taxon>
        <taxon>Pterioida</taxon>
        <taxon>Pterioidea</taxon>
        <taxon>Pteriidae</taxon>
        <taxon>Pinctada</taxon>
    </lineage>
</organism>
<evidence type="ECO:0000256" key="2">
    <source>
        <dbReference type="ARBA" id="ARBA00022525"/>
    </source>
</evidence>
<dbReference type="InterPro" id="IPR000884">
    <property type="entry name" value="TSP1_rpt"/>
</dbReference>
<dbReference type="PROSITE" id="PS50092">
    <property type="entry name" value="TSP1"/>
    <property type="match status" value="4"/>
</dbReference>
<dbReference type="Gene3D" id="2.20.100.10">
    <property type="entry name" value="Thrombospondin type-1 (TSP1) repeat"/>
    <property type="match status" value="4"/>
</dbReference>
<dbReference type="Proteomes" id="UP001186944">
    <property type="component" value="Unassembled WGS sequence"/>
</dbReference>
<evidence type="ECO:0000256" key="6">
    <source>
        <dbReference type="SAM" id="MobiDB-lite"/>
    </source>
</evidence>
<evidence type="ECO:0008006" key="9">
    <source>
        <dbReference type="Google" id="ProtNLM"/>
    </source>
</evidence>
<sequence>MITLYSPSETNPQEMDGQWSAWINDGTCSKTCGGGKQKQERSCTHPSPQNGGRGCSGDSTRSIDCNPQPCKVDGQWSAWINVGSCSKTCGGGTQKQERSCTNPSPQNGGRGCSGDSTRSIDCYSQPCKVDGQWSSWINVGSCSKTCGGGTQKQERSCTNPTPRNGGRGCSGDSTRSIDCNSQPCKVDGQWSDWVNDGSCSKTCGGGKQKQERSCTNPAPRNAGRSCRGDSTRSIDCNSQPCPGACQKRTENAGCVVTIFYSGICKQTAPKFAPCPYEAYIYEDEGNSSQATIRINGTSTVLKEGQSYEKCATFSLTNFTLIVKESFCNLFELENLIG</sequence>
<keyword evidence="4" id="KW-0677">Repeat</keyword>
<comment type="subcellular location">
    <subcellularLocation>
        <location evidence="1">Secreted</location>
    </subcellularLocation>
</comment>
<dbReference type="InterPro" id="IPR036383">
    <property type="entry name" value="TSP1_rpt_sf"/>
</dbReference>
<evidence type="ECO:0000256" key="4">
    <source>
        <dbReference type="ARBA" id="ARBA00022737"/>
    </source>
</evidence>
<dbReference type="AlphaFoldDB" id="A0AA89BZI2"/>
<dbReference type="FunFam" id="2.20.100.10:FF:000001">
    <property type="entry name" value="semaphorin-5A isoform X1"/>
    <property type="match status" value="4"/>
</dbReference>
<keyword evidence="2" id="KW-0964">Secreted</keyword>
<protein>
    <recommendedName>
        <fullName evidence="9">Hemicentin-1</fullName>
    </recommendedName>
</protein>
<dbReference type="PANTHER" id="PTHR22906:SF43">
    <property type="entry name" value="PROPERDIN"/>
    <property type="match status" value="1"/>
</dbReference>
<evidence type="ECO:0000256" key="1">
    <source>
        <dbReference type="ARBA" id="ARBA00004613"/>
    </source>
</evidence>
<evidence type="ECO:0000256" key="3">
    <source>
        <dbReference type="ARBA" id="ARBA00022729"/>
    </source>
</evidence>
<evidence type="ECO:0000313" key="8">
    <source>
        <dbReference type="Proteomes" id="UP001186944"/>
    </source>
</evidence>
<dbReference type="EMBL" id="VSWD01000009">
    <property type="protein sequence ID" value="KAK3093477.1"/>
    <property type="molecule type" value="Genomic_DNA"/>
</dbReference>
<reference evidence="7" key="1">
    <citation type="submission" date="2019-08" db="EMBL/GenBank/DDBJ databases">
        <title>The improved chromosome-level genome for the pearl oyster Pinctada fucata martensii using PacBio sequencing and Hi-C.</title>
        <authorList>
            <person name="Zheng Z."/>
        </authorList>
    </citation>
    <scope>NUCLEOTIDE SEQUENCE</scope>
    <source>
        <strain evidence="7">ZZ-2019</strain>
        <tissue evidence="7">Adductor muscle</tissue>
    </source>
</reference>
<accession>A0AA89BZI2</accession>
<dbReference type="SMART" id="SM00209">
    <property type="entry name" value="TSP1"/>
    <property type="match status" value="4"/>
</dbReference>
<dbReference type="PANTHER" id="PTHR22906">
    <property type="entry name" value="PROPERDIN"/>
    <property type="match status" value="1"/>
</dbReference>
<feature type="region of interest" description="Disordered" evidence="6">
    <location>
        <begin position="145"/>
        <end position="176"/>
    </location>
</feature>
<evidence type="ECO:0000256" key="5">
    <source>
        <dbReference type="ARBA" id="ARBA00023157"/>
    </source>
</evidence>
<feature type="region of interest" description="Disordered" evidence="6">
    <location>
        <begin position="207"/>
        <end position="226"/>
    </location>
</feature>
<dbReference type="Pfam" id="PF00090">
    <property type="entry name" value="TSP_1"/>
    <property type="match status" value="4"/>
</dbReference>
<proteinExistence type="predicted"/>
<keyword evidence="3" id="KW-0732">Signal</keyword>
<feature type="region of interest" description="Disordered" evidence="6">
    <location>
        <begin position="90"/>
        <end position="113"/>
    </location>
</feature>
<evidence type="ECO:0000313" key="7">
    <source>
        <dbReference type="EMBL" id="KAK3093477.1"/>
    </source>
</evidence>
<dbReference type="InterPro" id="IPR052065">
    <property type="entry name" value="Compl_asym_regulator"/>
</dbReference>
<name>A0AA89BZI2_PINIB</name>